<name>A0AAU9VQM9_9CNID</name>
<evidence type="ECO:0000313" key="3">
    <source>
        <dbReference type="EMBL" id="CAH3035544.1"/>
    </source>
</evidence>
<reference evidence="3 4" key="1">
    <citation type="submission" date="2022-05" db="EMBL/GenBank/DDBJ databases">
        <authorList>
            <consortium name="Genoscope - CEA"/>
            <person name="William W."/>
        </authorList>
    </citation>
    <scope>NUCLEOTIDE SEQUENCE [LARGE SCALE GENOMIC DNA]</scope>
</reference>
<sequence length="229" mass="25726">MFDPNDYTKKIYAPYVGDTDWAACFVATNPNADENDLLCPHNFKRIKDENRDCEDKFKNGATTTLKRICCLIEPTASMEEKHAYEIITFSSCQSEVNMIAQHKAFKTPQSDPPRRKSLNLDRNSVQNGSKGALLRPRLPVDNRQCPCVIHSMKFLAFAVVLLSMALLAFPARGDCGTQIYTKWATCVKTSCPPDSLSLQVNGKTCPPDHVCCLMRPKINFKTVESHCDQ</sequence>
<evidence type="ECO:0000256" key="1">
    <source>
        <dbReference type="SAM" id="MobiDB-lite"/>
    </source>
</evidence>
<accession>A0AAU9VQM9</accession>
<keyword evidence="2" id="KW-0472">Membrane</keyword>
<feature type="region of interest" description="Disordered" evidence="1">
    <location>
        <begin position="104"/>
        <end position="132"/>
    </location>
</feature>
<evidence type="ECO:0000256" key="2">
    <source>
        <dbReference type="SAM" id="Phobius"/>
    </source>
</evidence>
<dbReference type="AlphaFoldDB" id="A0AAU9VQM9"/>
<evidence type="ECO:0000313" key="4">
    <source>
        <dbReference type="Proteomes" id="UP001159428"/>
    </source>
</evidence>
<keyword evidence="2" id="KW-0812">Transmembrane</keyword>
<protein>
    <submittedName>
        <fullName evidence="3">Uncharacterized protein</fullName>
    </submittedName>
</protein>
<comment type="caution">
    <text evidence="3">The sequence shown here is derived from an EMBL/GenBank/DDBJ whole genome shotgun (WGS) entry which is preliminary data.</text>
</comment>
<gene>
    <name evidence="3" type="ORF">PMEA_00017439</name>
</gene>
<feature type="transmembrane region" description="Helical" evidence="2">
    <location>
        <begin position="148"/>
        <end position="169"/>
    </location>
</feature>
<feature type="compositionally biased region" description="Polar residues" evidence="1">
    <location>
        <begin position="120"/>
        <end position="129"/>
    </location>
</feature>
<keyword evidence="4" id="KW-1185">Reference proteome</keyword>
<proteinExistence type="predicted"/>
<keyword evidence="2" id="KW-1133">Transmembrane helix</keyword>
<dbReference type="EMBL" id="CALNXJ010000003">
    <property type="protein sequence ID" value="CAH3035544.1"/>
    <property type="molecule type" value="Genomic_DNA"/>
</dbReference>
<dbReference type="Proteomes" id="UP001159428">
    <property type="component" value="Unassembled WGS sequence"/>
</dbReference>
<organism evidence="3 4">
    <name type="scientific">Pocillopora meandrina</name>
    <dbReference type="NCBI Taxonomy" id="46732"/>
    <lineage>
        <taxon>Eukaryota</taxon>
        <taxon>Metazoa</taxon>
        <taxon>Cnidaria</taxon>
        <taxon>Anthozoa</taxon>
        <taxon>Hexacorallia</taxon>
        <taxon>Scleractinia</taxon>
        <taxon>Astrocoeniina</taxon>
        <taxon>Pocilloporidae</taxon>
        <taxon>Pocillopora</taxon>
    </lineage>
</organism>